<keyword evidence="1" id="KW-0812">Transmembrane</keyword>
<dbReference type="AlphaFoldDB" id="A0A1A9ZW70"/>
<dbReference type="Pfam" id="PF07253">
    <property type="entry name" value="Gypsy"/>
    <property type="match status" value="1"/>
</dbReference>
<dbReference type="Proteomes" id="UP000092445">
    <property type="component" value="Unassembled WGS sequence"/>
</dbReference>
<name>A0A1A9ZW70_GLOPL</name>
<evidence type="ECO:0000313" key="2">
    <source>
        <dbReference type="EnsemblMetazoa" id="GPAI026957-PA"/>
    </source>
</evidence>
<evidence type="ECO:0000256" key="1">
    <source>
        <dbReference type="SAM" id="Phobius"/>
    </source>
</evidence>
<protein>
    <submittedName>
        <fullName evidence="2">Uncharacterized protein</fullName>
    </submittedName>
</protein>
<keyword evidence="3" id="KW-1185">Reference proteome</keyword>
<reference evidence="2" key="2">
    <citation type="submission" date="2020-05" db="UniProtKB">
        <authorList>
            <consortium name="EnsemblMetazoa"/>
        </authorList>
    </citation>
    <scope>IDENTIFICATION</scope>
    <source>
        <strain evidence="2">IAEA</strain>
    </source>
</reference>
<organism evidence="2 3">
    <name type="scientific">Glossina pallidipes</name>
    <name type="common">Tsetse fly</name>
    <dbReference type="NCBI Taxonomy" id="7398"/>
    <lineage>
        <taxon>Eukaryota</taxon>
        <taxon>Metazoa</taxon>
        <taxon>Ecdysozoa</taxon>
        <taxon>Arthropoda</taxon>
        <taxon>Hexapoda</taxon>
        <taxon>Insecta</taxon>
        <taxon>Pterygota</taxon>
        <taxon>Neoptera</taxon>
        <taxon>Endopterygota</taxon>
        <taxon>Diptera</taxon>
        <taxon>Brachycera</taxon>
        <taxon>Muscomorpha</taxon>
        <taxon>Hippoboscoidea</taxon>
        <taxon>Glossinidae</taxon>
        <taxon>Glossina</taxon>
    </lineage>
</organism>
<accession>A0A1A9ZW70</accession>
<proteinExistence type="predicted"/>
<dbReference type="EnsemblMetazoa" id="GPAI026957-RA">
    <property type="protein sequence ID" value="GPAI026957-PA"/>
    <property type="gene ID" value="GPAI026957"/>
</dbReference>
<dbReference type="InterPro" id="IPR009882">
    <property type="entry name" value="Gypsy"/>
</dbReference>
<dbReference type="VEuPathDB" id="VectorBase:GPAI026957"/>
<reference evidence="3" key="1">
    <citation type="submission" date="2014-03" db="EMBL/GenBank/DDBJ databases">
        <authorList>
            <person name="Aksoy S."/>
            <person name="Warren W."/>
            <person name="Wilson R.K."/>
        </authorList>
    </citation>
    <scope>NUCLEOTIDE SEQUENCE [LARGE SCALE GENOMIC DNA]</scope>
    <source>
        <strain evidence="3">IAEA</strain>
    </source>
</reference>
<feature type="transmembrane region" description="Helical" evidence="1">
    <location>
        <begin position="259"/>
        <end position="279"/>
    </location>
</feature>
<sequence length="294" mass="33135">MEVVRCIISDLQSSYAKDHEDFEQQNTEEKIIKEQDRQININTAVHMQTGNLMHKVNQTLLAKIGLHNTAILSGNEIDFDLIPTDDCSTIADIGASHCEEAIIAECNTHTLAVRNCTVIESAFCVASFTLSCALQLISQNTTICSRTFNNLASIAESDDKFIVINAQTAVIEEKGELPLVVNGTYLELFGGQLKTNNTIFHNRNATLVLIREIPRASAVNVIERLEILSIPYLHHINLVNLHHIRHLQRIYDGNYNVNLSIIFALSGAPFLLFVISLILKKRRLMPWRNLFRMQ</sequence>
<evidence type="ECO:0000313" key="3">
    <source>
        <dbReference type="Proteomes" id="UP000092445"/>
    </source>
</evidence>
<keyword evidence="1" id="KW-1133">Transmembrane helix</keyword>
<keyword evidence="1" id="KW-0472">Membrane</keyword>